<evidence type="ECO:0000313" key="5">
    <source>
        <dbReference type="Proteomes" id="UP000738349"/>
    </source>
</evidence>
<feature type="domain" description="Xaa-Pro dipeptidyl-peptidase C-terminal" evidence="3">
    <location>
        <begin position="311"/>
        <end position="559"/>
    </location>
</feature>
<evidence type="ECO:0000256" key="1">
    <source>
        <dbReference type="ARBA" id="ARBA00022801"/>
    </source>
</evidence>
<feature type="region of interest" description="Disordered" evidence="2">
    <location>
        <begin position="1"/>
        <end position="32"/>
    </location>
</feature>
<dbReference type="GO" id="GO:0008239">
    <property type="term" value="F:dipeptidyl-peptidase activity"/>
    <property type="evidence" value="ECO:0007669"/>
    <property type="project" value="InterPro"/>
</dbReference>
<protein>
    <submittedName>
        <fullName evidence="4">Alpha/Beta hydrolase protein</fullName>
    </submittedName>
</protein>
<reference evidence="4" key="1">
    <citation type="journal article" date="2021" name="Nat. Commun.">
        <title>Genetic determinants of endophytism in the Arabidopsis root mycobiome.</title>
        <authorList>
            <person name="Mesny F."/>
            <person name="Miyauchi S."/>
            <person name="Thiergart T."/>
            <person name="Pickel B."/>
            <person name="Atanasova L."/>
            <person name="Karlsson M."/>
            <person name="Huettel B."/>
            <person name="Barry K.W."/>
            <person name="Haridas S."/>
            <person name="Chen C."/>
            <person name="Bauer D."/>
            <person name="Andreopoulos W."/>
            <person name="Pangilinan J."/>
            <person name="LaButti K."/>
            <person name="Riley R."/>
            <person name="Lipzen A."/>
            <person name="Clum A."/>
            <person name="Drula E."/>
            <person name="Henrissat B."/>
            <person name="Kohler A."/>
            <person name="Grigoriev I.V."/>
            <person name="Martin F.M."/>
            <person name="Hacquard S."/>
        </authorList>
    </citation>
    <scope>NUCLEOTIDE SEQUENCE</scope>
    <source>
        <strain evidence="4">MPI-CAGE-AT-0147</strain>
    </source>
</reference>
<proteinExistence type="predicted"/>
<dbReference type="InterPro" id="IPR050585">
    <property type="entry name" value="Xaa-Pro_dipeptidyl-ppase/CocE"/>
</dbReference>
<dbReference type="NCBIfam" id="TIGR00976">
    <property type="entry name" value="CocE_NonD"/>
    <property type="match status" value="2"/>
</dbReference>
<gene>
    <name evidence="4" type="ORF">EDB81DRAFT_764693</name>
</gene>
<dbReference type="InterPro" id="IPR029058">
    <property type="entry name" value="AB_hydrolase_fold"/>
</dbReference>
<dbReference type="PANTHER" id="PTHR43056">
    <property type="entry name" value="PEPTIDASE S9 PROLYL OLIGOPEPTIDASE"/>
    <property type="match status" value="1"/>
</dbReference>
<feature type="compositionally biased region" description="Polar residues" evidence="2">
    <location>
        <begin position="15"/>
        <end position="29"/>
    </location>
</feature>
<dbReference type="SMART" id="SM00939">
    <property type="entry name" value="PepX_C"/>
    <property type="match status" value="1"/>
</dbReference>
<dbReference type="SUPFAM" id="SSF53474">
    <property type="entry name" value="alpha/beta-Hydrolases"/>
    <property type="match status" value="1"/>
</dbReference>
<dbReference type="Pfam" id="PF02129">
    <property type="entry name" value="Peptidase_S15"/>
    <property type="match status" value="1"/>
</dbReference>
<dbReference type="InterPro" id="IPR008979">
    <property type="entry name" value="Galactose-bd-like_sf"/>
</dbReference>
<evidence type="ECO:0000313" key="4">
    <source>
        <dbReference type="EMBL" id="KAH7127520.1"/>
    </source>
</evidence>
<dbReference type="InterPro" id="IPR000383">
    <property type="entry name" value="Xaa-Pro-like_dom"/>
</dbReference>
<dbReference type="InterPro" id="IPR013736">
    <property type="entry name" value="Xaa-Pro_dipept_C"/>
</dbReference>
<dbReference type="Pfam" id="PF08530">
    <property type="entry name" value="PepX_C"/>
    <property type="match status" value="1"/>
</dbReference>
<dbReference type="SUPFAM" id="SSF49785">
    <property type="entry name" value="Galactose-binding domain-like"/>
    <property type="match status" value="1"/>
</dbReference>
<dbReference type="OrthoDB" id="2578740at2759"/>
<dbReference type="AlphaFoldDB" id="A0A9P9IQI2"/>
<evidence type="ECO:0000259" key="3">
    <source>
        <dbReference type="SMART" id="SM00939"/>
    </source>
</evidence>
<dbReference type="Gene3D" id="1.10.3020.20">
    <property type="match status" value="1"/>
</dbReference>
<name>A0A9P9IQI2_9HYPO</name>
<dbReference type="InterPro" id="IPR005674">
    <property type="entry name" value="CocE/Ser_esterase"/>
</dbReference>
<accession>A0A9P9IQI2</accession>
<keyword evidence="1 4" id="KW-0378">Hydrolase</keyword>
<dbReference type="Gene3D" id="3.40.50.1820">
    <property type="entry name" value="alpha/beta hydrolase"/>
    <property type="match status" value="1"/>
</dbReference>
<organism evidence="4 5">
    <name type="scientific">Dactylonectria macrodidyma</name>
    <dbReference type="NCBI Taxonomy" id="307937"/>
    <lineage>
        <taxon>Eukaryota</taxon>
        <taxon>Fungi</taxon>
        <taxon>Dikarya</taxon>
        <taxon>Ascomycota</taxon>
        <taxon>Pezizomycotina</taxon>
        <taxon>Sordariomycetes</taxon>
        <taxon>Hypocreomycetidae</taxon>
        <taxon>Hypocreales</taxon>
        <taxon>Nectriaceae</taxon>
        <taxon>Dactylonectria</taxon>
    </lineage>
</organism>
<dbReference type="PANTHER" id="PTHR43056:SF10">
    <property type="entry name" value="COCE_NOND FAMILY, PUTATIVE (AFU_ORTHOLOGUE AFUA_7G00600)-RELATED"/>
    <property type="match status" value="1"/>
</dbReference>
<evidence type="ECO:0000256" key="2">
    <source>
        <dbReference type="SAM" id="MobiDB-lite"/>
    </source>
</evidence>
<comment type="caution">
    <text evidence="4">The sequence shown here is derived from an EMBL/GenBank/DDBJ whole genome shotgun (WGS) entry which is preliminary data.</text>
</comment>
<dbReference type="Gene3D" id="2.60.120.260">
    <property type="entry name" value="Galactose-binding domain-like"/>
    <property type="match status" value="1"/>
</dbReference>
<keyword evidence="5" id="KW-1185">Reference proteome</keyword>
<sequence>MSDIRDSQLRRAYTSPLSHPSSRGATPQEYSKRSADGMIIETHVPVPLRTGFHAFADVFRPENESEKAPVLMSWTPYGKHNAAPLYKIYPHSGAKREWYSNYTCFEAPDPIYWTRLGYAVVIVDVPGTWYGEGTPTFSSGLEEAESFYDTIEWFAARPWSSGNVGLNGVSYLAVSQWHVAALNPPSLKCIVPVEGWSDFYREVVRHGGIPDTSFFPYIAERWGAAIGSVEDLMQEFHDHPFWDELWESKKARLERIQVPALVIASFSDQGLHTRGTLEGYKKMASREKWLIVHRRRKWEFYYQPEIVEKQRQFYDKFLKGVADTEVESWPPVKLEVSDRWYQGEWRDEMEWPLSRQVHTPWYLDSKTSAILDIAVEATSHVEYHSLSGGPMATRAVFDKTFTSDVEVTGHISATLFMETSEGDDMDVFVAIYKLDSEDRIMGQTFYAQFSDGPVCLGWLRASRREVDPTLSSPGQPVAAHTREDKLAKNKVYRLEVELWASSMVYRTGEKLRFIVQGTDIARQTNRRDDPKIFTRHESLQVNGGDHRLWTGGEYPSQILVPIIPRKSE</sequence>
<dbReference type="Proteomes" id="UP000738349">
    <property type="component" value="Unassembled WGS sequence"/>
</dbReference>
<dbReference type="EMBL" id="JAGMUV010000019">
    <property type="protein sequence ID" value="KAH7127520.1"/>
    <property type="molecule type" value="Genomic_DNA"/>
</dbReference>